<organism evidence="3 4">
    <name type="scientific">Leucobacter allii</name>
    <dbReference type="NCBI Taxonomy" id="2932247"/>
    <lineage>
        <taxon>Bacteria</taxon>
        <taxon>Bacillati</taxon>
        <taxon>Actinomycetota</taxon>
        <taxon>Actinomycetes</taxon>
        <taxon>Micrococcales</taxon>
        <taxon>Microbacteriaceae</taxon>
        <taxon>Leucobacter</taxon>
    </lineage>
</organism>
<sequence>MHTQIRRTGAVLAGLALAATLASCAGGQSVADACAIATDADTKINESNSAITEGFSDLTSGESVNFGELLAPAQDALADAQQQITNEEVKGAYDKIVTSFSATADMLENVDLSVFQDLAELQNLDLSDPANLDRIEELQAKSDEIQEQTQGLQEDLKTTQDDLMSAVTELNEVCAAG</sequence>
<accession>A0ABY4FP63</accession>
<feature type="coiled-coil region" evidence="1">
    <location>
        <begin position="135"/>
        <end position="162"/>
    </location>
</feature>
<proteinExistence type="predicted"/>
<protein>
    <recommendedName>
        <fullName evidence="5">Lipoprotein</fullName>
    </recommendedName>
</protein>
<evidence type="ECO:0000313" key="3">
    <source>
        <dbReference type="EMBL" id="UOQ58069.1"/>
    </source>
</evidence>
<keyword evidence="4" id="KW-1185">Reference proteome</keyword>
<evidence type="ECO:0008006" key="5">
    <source>
        <dbReference type="Google" id="ProtNLM"/>
    </source>
</evidence>
<evidence type="ECO:0000256" key="1">
    <source>
        <dbReference type="SAM" id="Coils"/>
    </source>
</evidence>
<keyword evidence="1" id="KW-0175">Coiled coil</keyword>
<dbReference type="Proteomes" id="UP000831786">
    <property type="component" value="Chromosome"/>
</dbReference>
<evidence type="ECO:0000256" key="2">
    <source>
        <dbReference type="SAM" id="SignalP"/>
    </source>
</evidence>
<evidence type="ECO:0000313" key="4">
    <source>
        <dbReference type="Proteomes" id="UP000831786"/>
    </source>
</evidence>
<dbReference type="RefSeq" id="WP_244729022.1">
    <property type="nucleotide sequence ID" value="NZ_CP095045.1"/>
</dbReference>
<name>A0ABY4FP63_9MICO</name>
<keyword evidence="2" id="KW-0732">Signal</keyword>
<reference evidence="3 4" key="1">
    <citation type="submission" date="2022-04" db="EMBL/GenBank/DDBJ databases">
        <title>Leucobacter sp. isolated from rhizosphere of garlic.</title>
        <authorList>
            <person name="Won M."/>
            <person name="Lee C.-M."/>
            <person name="Woen H.-Y."/>
            <person name="Kwon S.-W."/>
        </authorList>
    </citation>
    <scope>NUCLEOTIDE SEQUENCE [LARGE SCALE GENOMIC DNA]</scope>
    <source>
        <strain evidence="3 4">H21R-40</strain>
    </source>
</reference>
<feature type="signal peptide" evidence="2">
    <location>
        <begin position="1"/>
        <end position="25"/>
    </location>
</feature>
<gene>
    <name evidence="3" type="ORF">MUN78_04280</name>
</gene>
<feature type="chain" id="PRO_5047036498" description="Lipoprotein" evidence="2">
    <location>
        <begin position="26"/>
        <end position="177"/>
    </location>
</feature>
<dbReference type="EMBL" id="CP095045">
    <property type="protein sequence ID" value="UOQ58069.1"/>
    <property type="molecule type" value="Genomic_DNA"/>
</dbReference>
<dbReference type="PROSITE" id="PS51257">
    <property type="entry name" value="PROKAR_LIPOPROTEIN"/>
    <property type="match status" value="1"/>
</dbReference>